<dbReference type="Gene3D" id="3.40.309.10">
    <property type="entry name" value="Aldehyde Dehydrogenase, Chain A, domain 2"/>
    <property type="match status" value="1"/>
</dbReference>
<evidence type="ECO:0000313" key="4">
    <source>
        <dbReference type="Proteomes" id="UP000095651"/>
    </source>
</evidence>
<dbReference type="GO" id="GO:0016620">
    <property type="term" value="F:oxidoreductase activity, acting on the aldehyde or oxo group of donors, NAD or NADP as acceptor"/>
    <property type="evidence" value="ECO:0007669"/>
    <property type="project" value="InterPro"/>
</dbReference>
<evidence type="ECO:0000313" key="3">
    <source>
        <dbReference type="EMBL" id="CUN99720.1"/>
    </source>
</evidence>
<dbReference type="Proteomes" id="UP000095651">
    <property type="component" value="Unassembled WGS sequence"/>
</dbReference>
<organism evidence="3 4">
    <name type="scientific">Hungatella hathewayi</name>
    <dbReference type="NCBI Taxonomy" id="154046"/>
    <lineage>
        <taxon>Bacteria</taxon>
        <taxon>Bacillati</taxon>
        <taxon>Bacillota</taxon>
        <taxon>Clostridia</taxon>
        <taxon>Lachnospirales</taxon>
        <taxon>Lachnospiraceae</taxon>
        <taxon>Hungatella</taxon>
    </lineage>
</organism>
<gene>
    <name evidence="3" type="primary">adhE_3</name>
    <name evidence="3" type="ORF">ERS852407_01589</name>
</gene>
<dbReference type="EMBL" id="CYZE01000003">
    <property type="protein sequence ID" value="CUN99720.1"/>
    <property type="molecule type" value="Genomic_DNA"/>
</dbReference>
<evidence type="ECO:0000259" key="2">
    <source>
        <dbReference type="Pfam" id="PF00171"/>
    </source>
</evidence>
<dbReference type="InterPro" id="IPR016162">
    <property type="entry name" value="Ald_DH_N"/>
</dbReference>
<feature type="domain" description="Aldehyde dehydrogenase" evidence="2">
    <location>
        <begin position="12"/>
        <end position="270"/>
    </location>
</feature>
<dbReference type="Pfam" id="PF00171">
    <property type="entry name" value="Aldedh"/>
    <property type="match status" value="1"/>
</dbReference>
<sequence>MRFVDKDLLSVQEARILMENAGEARKVLAGFEQERLDRIVVHMAQAAAKHARELAVMSCEETEYGNWQDKYRKNRYICEYLPEKLKTMRFVGIISEDREEKMMKVGVPLGIIAALTPSTNPVSTAIYQALIAVKSGNAIVFAPHERAAKTTGRALDILMEAAAEAGLPDGALSYLGTVTRQGTEALIGHPAVALVIDTGVPEMTEAAKAAGKPFIYGGTVGSPAFIERTADIPKAVKAIMASRNFDYGIVPAAEQYIVADSRIAGEAKREFERNGAYFMSGDEEKQLIGLLCPENGSQDPELVGKPALELARRAGFSVPDTVKVLVSEQKYISDRNPYARALLCPVLVYYIENDWVHACEKCIELLANESHGHTLVIHSKDEEVIRQFALKKPVARMLVNTPAVFGSMGVTTNLFPAMTLGSITAGVGITSDSVSPMNLIYVRNVGYGVREIEDRMAGDAEERNGRADAAVLSTTWQTAVPKGGDDSLDDELERAMKKLLEWMAEEE</sequence>
<dbReference type="InterPro" id="IPR015590">
    <property type="entry name" value="Aldehyde_DH_dom"/>
</dbReference>
<evidence type="ECO:0000256" key="1">
    <source>
        <dbReference type="ARBA" id="ARBA00023002"/>
    </source>
</evidence>
<keyword evidence="1" id="KW-0560">Oxidoreductase</keyword>
<dbReference type="RefSeq" id="WP_055654049.1">
    <property type="nucleotide sequence ID" value="NZ_CABIXC010000003.1"/>
</dbReference>
<dbReference type="InterPro" id="IPR016161">
    <property type="entry name" value="Ald_DH/histidinol_DH"/>
</dbReference>
<protein>
    <submittedName>
        <fullName evidence="3">Aldehyde dehydrogenase family protein</fullName>
    </submittedName>
</protein>
<dbReference type="CDD" id="cd07122">
    <property type="entry name" value="ALDH_F20_ACDH"/>
    <property type="match status" value="1"/>
</dbReference>
<dbReference type="AlphaFoldDB" id="A0A174BJ23"/>
<reference evidence="3 4" key="1">
    <citation type="submission" date="2015-09" db="EMBL/GenBank/DDBJ databases">
        <authorList>
            <consortium name="Pathogen Informatics"/>
        </authorList>
    </citation>
    <scope>NUCLEOTIDE SEQUENCE [LARGE SCALE GENOMIC DNA]</scope>
    <source>
        <strain evidence="3 4">2789STDY5608850</strain>
    </source>
</reference>
<dbReference type="InterPro" id="IPR016163">
    <property type="entry name" value="Ald_DH_C"/>
</dbReference>
<proteinExistence type="predicted"/>
<accession>A0A174BJ23</accession>
<dbReference type="Gene3D" id="3.40.605.10">
    <property type="entry name" value="Aldehyde Dehydrogenase, Chain A, domain 1"/>
    <property type="match status" value="1"/>
</dbReference>
<dbReference type="PANTHER" id="PTHR11699">
    <property type="entry name" value="ALDEHYDE DEHYDROGENASE-RELATED"/>
    <property type="match status" value="1"/>
</dbReference>
<dbReference type="SUPFAM" id="SSF53720">
    <property type="entry name" value="ALDH-like"/>
    <property type="match status" value="1"/>
</dbReference>
<name>A0A174BJ23_9FIRM</name>